<keyword evidence="5" id="KW-0539">Nucleus</keyword>
<comment type="subcellular location">
    <subcellularLocation>
        <location evidence="1">Nucleus</location>
    </subcellularLocation>
</comment>
<proteinExistence type="inferred from homology"/>
<dbReference type="AlphaFoldDB" id="F0XMX5"/>
<feature type="region of interest" description="Disordered" evidence="6">
    <location>
        <begin position="1"/>
        <end position="83"/>
    </location>
</feature>
<dbReference type="GO" id="GO:0006270">
    <property type="term" value="P:DNA replication initiation"/>
    <property type="evidence" value="ECO:0007669"/>
    <property type="project" value="TreeGrafter"/>
</dbReference>
<dbReference type="RefSeq" id="XP_014170305.1">
    <property type="nucleotide sequence ID" value="XM_014314830.1"/>
</dbReference>
<keyword evidence="3" id="KW-0235">DNA replication</keyword>
<dbReference type="InterPro" id="IPR045667">
    <property type="entry name" value="ORC3_N"/>
</dbReference>
<evidence type="ECO:0000259" key="8">
    <source>
        <dbReference type="Pfam" id="PF18137"/>
    </source>
</evidence>
<evidence type="ECO:0000256" key="4">
    <source>
        <dbReference type="ARBA" id="ARBA00023125"/>
    </source>
</evidence>
<dbReference type="STRING" id="655863.F0XMX5"/>
<name>F0XMX5_GROCL</name>
<dbReference type="Pfam" id="PF07034">
    <property type="entry name" value="ORC3_N"/>
    <property type="match status" value="1"/>
</dbReference>
<evidence type="ECO:0000256" key="1">
    <source>
        <dbReference type="ARBA" id="ARBA00004123"/>
    </source>
</evidence>
<dbReference type="GO" id="GO:0003688">
    <property type="term" value="F:DNA replication origin binding"/>
    <property type="evidence" value="ECO:0007669"/>
    <property type="project" value="TreeGrafter"/>
</dbReference>
<feature type="compositionally biased region" description="Polar residues" evidence="6">
    <location>
        <begin position="1"/>
        <end position="14"/>
    </location>
</feature>
<evidence type="ECO:0000313" key="9">
    <source>
        <dbReference type="EMBL" id="EFX00823.1"/>
    </source>
</evidence>
<dbReference type="GeneID" id="25974834"/>
<evidence type="ECO:0000256" key="5">
    <source>
        <dbReference type="ARBA" id="ARBA00023242"/>
    </source>
</evidence>
<dbReference type="PANTHER" id="PTHR12748:SF0">
    <property type="entry name" value="ORIGIN RECOGNITION COMPLEX SUBUNIT 3"/>
    <property type="match status" value="1"/>
</dbReference>
<evidence type="ECO:0000256" key="2">
    <source>
        <dbReference type="ARBA" id="ARBA00010977"/>
    </source>
</evidence>
<dbReference type="Pfam" id="PF18137">
    <property type="entry name" value="WHD_ORC"/>
    <property type="match status" value="1"/>
</dbReference>
<feature type="domain" description="Origin recognition complex subunit 3 winged helix C-terminal" evidence="8">
    <location>
        <begin position="671"/>
        <end position="794"/>
    </location>
</feature>
<feature type="domain" description="Origin recognition complex subunit 3 N-terminal" evidence="7">
    <location>
        <begin position="86"/>
        <end position="368"/>
    </location>
</feature>
<dbReference type="PANTHER" id="PTHR12748">
    <property type="entry name" value="ORIGIN RECOGNITION COMPLEX SUBUNIT 3"/>
    <property type="match status" value="1"/>
</dbReference>
<dbReference type="InterPro" id="IPR020795">
    <property type="entry name" value="ORC3"/>
</dbReference>
<dbReference type="EMBL" id="GL629795">
    <property type="protein sequence ID" value="EFX00823.1"/>
    <property type="molecule type" value="Genomic_DNA"/>
</dbReference>
<accession>F0XMX5</accession>
<comment type="similarity">
    <text evidence="2">Belongs to the ORC3 family.</text>
</comment>
<dbReference type="InterPro" id="IPR040855">
    <property type="entry name" value="ORC_WH_C"/>
</dbReference>
<dbReference type="InParanoid" id="F0XMX5"/>
<keyword evidence="4" id="KW-0238">DNA-binding</keyword>
<reference evidence="9 10" key="1">
    <citation type="journal article" date="2011" name="Proc. Natl. Acad. Sci. U.S.A.">
        <title>Genome and transcriptome analyses of the mountain pine beetle-fungal symbiont Grosmannia clavigera, a lodgepole pine pathogen.</title>
        <authorList>
            <person name="DiGuistini S."/>
            <person name="Wang Y."/>
            <person name="Liao N.Y."/>
            <person name="Taylor G."/>
            <person name="Tanguay P."/>
            <person name="Feau N."/>
            <person name="Henrissat B."/>
            <person name="Chan S.K."/>
            <person name="Hesse-Orce U."/>
            <person name="Alamouti S.M."/>
            <person name="Tsui C.K.M."/>
            <person name="Docking R.T."/>
            <person name="Levasseur A."/>
            <person name="Haridas S."/>
            <person name="Robertson G."/>
            <person name="Birol I."/>
            <person name="Holt R.A."/>
            <person name="Marra M.A."/>
            <person name="Hamelin R.C."/>
            <person name="Hirst M."/>
            <person name="Jones S.J.M."/>
            <person name="Bohlmann J."/>
            <person name="Breuil C."/>
        </authorList>
    </citation>
    <scope>NUCLEOTIDE SEQUENCE [LARGE SCALE GENOMIC DNA]</scope>
    <source>
        <strain evidence="10">kw1407 / UAMH 11150</strain>
    </source>
</reference>
<feature type="region of interest" description="Disordered" evidence="6">
    <location>
        <begin position="549"/>
        <end position="571"/>
    </location>
</feature>
<evidence type="ECO:0000256" key="6">
    <source>
        <dbReference type="SAM" id="MobiDB-lite"/>
    </source>
</evidence>
<feature type="compositionally biased region" description="Low complexity" evidence="6">
    <location>
        <begin position="74"/>
        <end position="83"/>
    </location>
</feature>
<feature type="compositionally biased region" description="Acidic residues" evidence="6">
    <location>
        <begin position="25"/>
        <end position="34"/>
    </location>
</feature>
<dbReference type="HOGENOM" id="CLU_015257_1_0_1"/>
<protein>
    <submittedName>
        <fullName evidence="9">Origin recognition complex subunit</fullName>
    </submittedName>
</protein>
<dbReference type="GO" id="GO:0031261">
    <property type="term" value="C:DNA replication preinitiation complex"/>
    <property type="evidence" value="ECO:0007669"/>
    <property type="project" value="TreeGrafter"/>
</dbReference>
<dbReference type="eggNOG" id="KOG2538">
    <property type="taxonomic scope" value="Eukaryota"/>
</dbReference>
<keyword evidence="10" id="KW-1185">Reference proteome</keyword>
<evidence type="ECO:0000313" key="10">
    <source>
        <dbReference type="Proteomes" id="UP000007796"/>
    </source>
</evidence>
<dbReference type="Proteomes" id="UP000007796">
    <property type="component" value="Unassembled WGS sequence"/>
</dbReference>
<dbReference type="GO" id="GO:0005656">
    <property type="term" value="C:nuclear pre-replicative complex"/>
    <property type="evidence" value="ECO:0007669"/>
    <property type="project" value="TreeGrafter"/>
</dbReference>
<dbReference type="GO" id="GO:0005664">
    <property type="term" value="C:nuclear origin of replication recognition complex"/>
    <property type="evidence" value="ECO:0007669"/>
    <property type="project" value="InterPro"/>
</dbReference>
<dbReference type="CDD" id="cd20704">
    <property type="entry name" value="Orc3"/>
    <property type="match status" value="2"/>
</dbReference>
<evidence type="ECO:0000259" key="7">
    <source>
        <dbReference type="Pfam" id="PF07034"/>
    </source>
</evidence>
<gene>
    <name evidence="9" type="ORF">CMQ_1904</name>
</gene>
<organism evidence="10">
    <name type="scientific">Grosmannia clavigera (strain kw1407 / UAMH 11150)</name>
    <name type="common">Blue stain fungus</name>
    <name type="synonym">Graphiocladiella clavigera</name>
    <dbReference type="NCBI Taxonomy" id="655863"/>
    <lineage>
        <taxon>Eukaryota</taxon>
        <taxon>Fungi</taxon>
        <taxon>Dikarya</taxon>
        <taxon>Ascomycota</taxon>
        <taxon>Pezizomycotina</taxon>
        <taxon>Sordariomycetes</taxon>
        <taxon>Sordariomycetidae</taxon>
        <taxon>Ophiostomatales</taxon>
        <taxon>Ophiostomataceae</taxon>
        <taxon>Leptographium</taxon>
    </lineage>
</organism>
<evidence type="ECO:0000256" key="3">
    <source>
        <dbReference type="ARBA" id="ARBA00022705"/>
    </source>
</evidence>
<sequence length="795" mass="86495">MATAASTGNGSTNVVRKVAYIFNPSDDEDEEAEGESSGGQQPATPSRRGGRKHRRRDSGEQATGRAMKKKQRTADTANMANTTNTLETFPTLLQGRETAEAVVLRQRLFAATWADLDGRIHEVLQRSNRVTLDAITDFIEQPSGTKLPAAFVILGPAATSDMLLFRQLAASSRAADDSEARIRRMVRLRAAEAPNLRAALKAIVQEVTATAAETDGRETYLAYDLEAVYAFVRGRDARIIVTFEDSEAFDSNILADLLGYLHSWLDRIPFVLLFGVATSIDLFQARLPKTAAHRLAAAQFDVAPSSSVLDQLVRRAVAAANVPLRIGPNLLRSLAERQDEQVAGVSVFVNSLKYAYMCYFYANPLSVFLSNEASTFLEQQDYVDALRELPSFRHHIESSLGSCPSTELVALLTDDAVFRQNVARQADLLRHWTTRLLRAVHLASASGAFADMSFTELYIAALEGGGGGGSGSGTTTEDSIAATLTAAIRRMSSAELVALARRLAEAVRSGDEELALVPAAEEEDTDSWSTLAPKLIKIADEVEALQRKVEASGGQSRMRGGGSKTTQLRSRYTAQSKVLRTTVVAQKVQLSRDSAALTAEDQAFTELVDRTADLVVAEMDAEAAEPREARGAREAKPATPPASALWLQEVWLYDARTPYRDVFIPRPVLVLERALSRPHDYLACQCCGGDESRKRAERSGAGSIRPTLPPTAILYQLYREAGTLINVADLWAAFQMAVSSSGGGGGEAEETEGGADERERRLLVQFYHGLAELKALGFVKATRKKVDHVAKVKWL</sequence>
<dbReference type="OrthoDB" id="10265211at2759"/>